<dbReference type="Pfam" id="PF14390">
    <property type="entry name" value="DUF4420"/>
    <property type="match status" value="1"/>
</dbReference>
<reference evidence="2" key="1">
    <citation type="submission" date="2018-11" db="EMBL/GenBank/DDBJ databases">
        <title>Shewanella sp. M2.</title>
        <authorList>
            <person name="Hwang Y.J."/>
            <person name="Hwang C.Y."/>
        </authorList>
    </citation>
    <scope>NUCLEOTIDE SEQUENCE [LARGE SCALE GENOMIC DNA]</scope>
    <source>
        <strain evidence="2">LMG 19866</strain>
    </source>
</reference>
<gene>
    <name evidence="1" type="ORF">EGC82_18155</name>
</gene>
<dbReference type="InterPro" id="IPR025534">
    <property type="entry name" value="DUF4420"/>
</dbReference>
<dbReference type="EMBL" id="CP034015">
    <property type="protein sequence ID" value="AZG74505.1"/>
    <property type="molecule type" value="Genomic_DNA"/>
</dbReference>
<proteinExistence type="predicted"/>
<keyword evidence="2" id="KW-1185">Reference proteome</keyword>
<dbReference type="OrthoDB" id="2808696at2"/>
<name>A0A3G8LZE9_9GAMM</name>
<dbReference type="Proteomes" id="UP000278035">
    <property type="component" value="Chromosome"/>
</dbReference>
<evidence type="ECO:0000313" key="2">
    <source>
        <dbReference type="Proteomes" id="UP000278035"/>
    </source>
</evidence>
<dbReference type="KEGG" id="slj:EGC82_18155"/>
<accession>A0A3G8LZE9</accession>
<dbReference type="AlphaFoldDB" id="A0A3G8LZE9"/>
<organism evidence="1 2">
    <name type="scientific">Shewanella livingstonensis</name>
    <dbReference type="NCBI Taxonomy" id="150120"/>
    <lineage>
        <taxon>Bacteria</taxon>
        <taxon>Pseudomonadati</taxon>
        <taxon>Pseudomonadota</taxon>
        <taxon>Gammaproteobacteria</taxon>
        <taxon>Alteromonadales</taxon>
        <taxon>Shewanellaceae</taxon>
        <taxon>Shewanella</taxon>
    </lineage>
</organism>
<protein>
    <submittedName>
        <fullName evidence="1">PD-(D/E)XK motif protein</fullName>
    </submittedName>
</protein>
<sequence length="348" mass="38766">MYCGNKNMAQNIEDEIKAAWSALAEVNQSSGWQAVFVTASSGCKIMAGRHYPENEEALIIGFKLESSPNSKQLPKGKGFHVESISDASLDSNYKWIGLIRTSSGSLEIFLGMIRDIMNILIKKSELSQSNIFSLFIGRIRAWQEFMSRSQKTLSSEAEIGLYGELVFLKYLLLNGVEPLSALKAWFGPSGGLQDFIFEYGAIEVKSTLAEKGFPAKILSLEQLDDSIINPLYFGAVRLNIQTGGVSLPKLVEIISEILFSQPSLQEELLSRLLIAGYHESHQESYTRCFVVKEIRIVLVDSNFPRLIPANVPTGVKFAKYEIDIDDLVCVDVPLNIVLNKLDVSQIWN</sequence>
<evidence type="ECO:0000313" key="1">
    <source>
        <dbReference type="EMBL" id="AZG74505.1"/>
    </source>
</evidence>